<dbReference type="Gene3D" id="3.30.930.10">
    <property type="entry name" value="Bira Bifunctional Protein, Domain 2"/>
    <property type="match status" value="2"/>
</dbReference>
<gene>
    <name evidence="8" type="ORF">AGERDE_LOCUS9474</name>
</gene>
<proteinExistence type="predicted"/>
<dbReference type="PRINTS" id="PR01042">
    <property type="entry name" value="TRNASYNTHASP"/>
</dbReference>
<keyword evidence="1" id="KW-0436">Ligase</keyword>
<reference evidence="8" key="1">
    <citation type="submission" date="2021-06" db="EMBL/GenBank/DDBJ databases">
        <authorList>
            <person name="Kallberg Y."/>
            <person name="Tangrot J."/>
            <person name="Rosling A."/>
        </authorList>
    </citation>
    <scope>NUCLEOTIDE SEQUENCE</scope>
    <source>
        <strain evidence="8">MT106</strain>
    </source>
</reference>
<dbReference type="EMBL" id="CAJVPL010002375">
    <property type="protein sequence ID" value="CAG8608613.1"/>
    <property type="molecule type" value="Genomic_DNA"/>
</dbReference>
<dbReference type="PROSITE" id="PS50862">
    <property type="entry name" value="AA_TRNA_LIGASE_II"/>
    <property type="match status" value="1"/>
</dbReference>
<keyword evidence="5" id="KW-0030">Aminoacyl-tRNA synthetase</keyword>
<evidence type="ECO:0000256" key="4">
    <source>
        <dbReference type="ARBA" id="ARBA00022917"/>
    </source>
</evidence>
<feature type="domain" description="Aminoacyl-transfer RNA synthetases class-II family profile" evidence="7">
    <location>
        <begin position="275"/>
        <end position="519"/>
    </location>
</feature>
<dbReference type="GO" id="GO:0004815">
    <property type="term" value="F:aspartate-tRNA ligase activity"/>
    <property type="evidence" value="ECO:0007669"/>
    <property type="project" value="TreeGrafter"/>
</dbReference>
<dbReference type="SUPFAM" id="SSF55681">
    <property type="entry name" value="Class II aaRS and biotin synthetases"/>
    <property type="match status" value="1"/>
</dbReference>
<evidence type="ECO:0000256" key="6">
    <source>
        <dbReference type="SAM" id="MobiDB-lite"/>
    </source>
</evidence>
<evidence type="ECO:0000256" key="2">
    <source>
        <dbReference type="ARBA" id="ARBA00022741"/>
    </source>
</evidence>
<keyword evidence="9" id="KW-1185">Reference proteome</keyword>
<feature type="region of interest" description="Disordered" evidence="6">
    <location>
        <begin position="190"/>
        <end position="212"/>
    </location>
</feature>
<dbReference type="AlphaFoldDB" id="A0A9N9CMM4"/>
<sequence length="536" mass="62164">MLEVKRQGIAEEVITNIQAYLTDVQRDIAGSIHIELNWHKKIGEEINQQAERIVENELDLPANKLKANNVNIHKDKFRIEKLLSELQLLEKITDEIPQAIYQQKSAEIKNSSQALQNYLATHQQVEEILDLSQKAIVSKQITQLEEAEKKLSSLLEEENQEKKKNKIQELEKQIKEYQETLIRFSEQLDQKETQHKETQTTEEENQQVAQSGSEKEIEIELVKLELINDSKELPFEIKDEVNINEDTRYRYRYLDLRRPISKNLLLVKDKFCHELRNFLHKKDFVDVETPILAQSSPEGANCFLVPSSIKERYYTLPQSPQIFKQLLMVGGFNKYYQIAKSFRNEDARSNRQIEFSQLDLEMSFATAKEIMSLTEKLLKHVLKKTFNHEIKTPFPSLTYQESKKYESFRHPFTIPQKKYIKPLLNNKIDPERVIGEAFDLVCNGEEILSGSIRIHQAELQEKVLEILGYNKEAREKNFGYFLRALEFAAPPHGGIGLGIDRLLTVILNTNNLKELIAFPKNIDGTCSLTGAPNLLN</sequence>
<evidence type="ECO:0000313" key="8">
    <source>
        <dbReference type="EMBL" id="CAG8608613.1"/>
    </source>
</evidence>
<accession>A0A9N9CMM4</accession>
<dbReference type="PANTHER" id="PTHR22594:SF5">
    <property type="entry name" value="ASPARTATE--TRNA LIGASE, MITOCHONDRIAL"/>
    <property type="match status" value="1"/>
</dbReference>
<dbReference type="GO" id="GO:0005524">
    <property type="term" value="F:ATP binding"/>
    <property type="evidence" value="ECO:0007669"/>
    <property type="project" value="UniProtKB-KW"/>
</dbReference>
<dbReference type="Proteomes" id="UP000789831">
    <property type="component" value="Unassembled WGS sequence"/>
</dbReference>
<keyword evidence="4" id="KW-0648">Protein biosynthesis</keyword>
<dbReference type="InterPro" id="IPR002312">
    <property type="entry name" value="Asp/Asn-tRNA-synth_IIb"/>
</dbReference>
<dbReference type="InterPro" id="IPR004364">
    <property type="entry name" value="Aa-tRNA-synt_II"/>
</dbReference>
<dbReference type="InterPro" id="IPR006195">
    <property type="entry name" value="aa-tRNA-synth_II"/>
</dbReference>
<dbReference type="OrthoDB" id="439710at2759"/>
<dbReference type="GO" id="GO:0006422">
    <property type="term" value="P:aspartyl-tRNA aminoacylation"/>
    <property type="evidence" value="ECO:0007669"/>
    <property type="project" value="TreeGrafter"/>
</dbReference>
<dbReference type="InterPro" id="IPR045864">
    <property type="entry name" value="aa-tRNA-synth_II/BPL/LPL"/>
</dbReference>
<keyword evidence="2" id="KW-0547">Nucleotide-binding</keyword>
<name>A0A9N9CMM4_9GLOM</name>
<evidence type="ECO:0000313" key="9">
    <source>
        <dbReference type="Proteomes" id="UP000789831"/>
    </source>
</evidence>
<dbReference type="PANTHER" id="PTHR22594">
    <property type="entry name" value="ASPARTYL/LYSYL-TRNA SYNTHETASE"/>
    <property type="match status" value="1"/>
</dbReference>
<feature type="compositionally biased region" description="Basic and acidic residues" evidence="6">
    <location>
        <begin position="190"/>
        <end position="199"/>
    </location>
</feature>
<evidence type="ECO:0000256" key="1">
    <source>
        <dbReference type="ARBA" id="ARBA00022598"/>
    </source>
</evidence>
<dbReference type="Pfam" id="PF00152">
    <property type="entry name" value="tRNA-synt_2"/>
    <property type="match status" value="1"/>
</dbReference>
<protein>
    <submittedName>
        <fullName evidence="8">5254_t:CDS:1</fullName>
    </submittedName>
</protein>
<evidence type="ECO:0000256" key="3">
    <source>
        <dbReference type="ARBA" id="ARBA00022840"/>
    </source>
</evidence>
<evidence type="ECO:0000256" key="5">
    <source>
        <dbReference type="ARBA" id="ARBA00023146"/>
    </source>
</evidence>
<evidence type="ECO:0000259" key="7">
    <source>
        <dbReference type="PROSITE" id="PS50862"/>
    </source>
</evidence>
<keyword evidence="3" id="KW-0067">ATP-binding</keyword>
<organism evidence="8 9">
    <name type="scientific">Ambispora gerdemannii</name>
    <dbReference type="NCBI Taxonomy" id="144530"/>
    <lineage>
        <taxon>Eukaryota</taxon>
        <taxon>Fungi</taxon>
        <taxon>Fungi incertae sedis</taxon>
        <taxon>Mucoromycota</taxon>
        <taxon>Glomeromycotina</taxon>
        <taxon>Glomeromycetes</taxon>
        <taxon>Archaeosporales</taxon>
        <taxon>Ambisporaceae</taxon>
        <taxon>Ambispora</taxon>
    </lineage>
</organism>
<comment type="caution">
    <text evidence="8">The sequence shown here is derived from an EMBL/GenBank/DDBJ whole genome shotgun (WGS) entry which is preliminary data.</text>
</comment>